<evidence type="ECO:0000256" key="2">
    <source>
        <dbReference type="ARBA" id="ARBA00022630"/>
    </source>
</evidence>
<organism evidence="7 8">
    <name type="scientific">Panagrellus redivivus</name>
    <name type="common">Microworm</name>
    <dbReference type="NCBI Taxonomy" id="6233"/>
    <lineage>
        <taxon>Eukaryota</taxon>
        <taxon>Metazoa</taxon>
        <taxon>Ecdysozoa</taxon>
        <taxon>Nematoda</taxon>
        <taxon>Chromadorea</taxon>
        <taxon>Rhabditida</taxon>
        <taxon>Tylenchina</taxon>
        <taxon>Panagrolaimomorpha</taxon>
        <taxon>Panagrolaimoidea</taxon>
        <taxon>Panagrolaimidae</taxon>
        <taxon>Panagrellus</taxon>
    </lineage>
</organism>
<dbReference type="PANTHER" id="PTHR11082">
    <property type="entry name" value="TRNA-DIHYDROURIDINE SYNTHASE"/>
    <property type="match status" value="1"/>
</dbReference>
<dbReference type="GO" id="GO:0017150">
    <property type="term" value="F:tRNA dihydrouridine synthase activity"/>
    <property type="evidence" value="ECO:0007669"/>
    <property type="project" value="InterPro"/>
</dbReference>
<evidence type="ECO:0000259" key="6">
    <source>
        <dbReference type="Pfam" id="PF01207"/>
    </source>
</evidence>
<keyword evidence="2" id="KW-0285">Flavoprotein</keyword>
<evidence type="ECO:0000313" key="8">
    <source>
        <dbReference type="WBParaSite" id="Pan_g1994.t1"/>
    </source>
</evidence>
<reference evidence="7" key="1">
    <citation type="journal article" date="2013" name="Genetics">
        <title>The draft genome and transcriptome of Panagrellus redivivus are shaped by the harsh demands of a free-living lifestyle.</title>
        <authorList>
            <person name="Srinivasan J."/>
            <person name="Dillman A.R."/>
            <person name="Macchietto M.G."/>
            <person name="Heikkinen L."/>
            <person name="Lakso M."/>
            <person name="Fracchia K.M."/>
            <person name="Antoshechkin I."/>
            <person name="Mortazavi A."/>
            <person name="Wong G."/>
            <person name="Sternberg P.W."/>
        </authorList>
    </citation>
    <scope>NUCLEOTIDE SEQUENCE [LARGE SCALE GENOMIC DNA]</scope>
    <source>
        <strain evidence="7">MT8872</strain>
    </source>
</reference>
<dbReference type="PANTHER" id="PTHR11082:SF31">
    <property type="entry name" value="TRNA-DIHYDROURIDINE(20A_20B) SYNTHASE [NAD(P)+]-LIKE"/>
    <property type="match status" value="1"/>
</dbReference>
<dbReference type="Pfam" id="PF01207">
    <property type="entry name" value="Dus"/>
    <property type="match status" value="1"/>
</dbReference>
<sequence length="339" mass="37642">MAEDSRKSILDFDVLPQTVLESKTSLMTEFGLEKMPLFIAAPMVRYSNLPFRRVVKHFGADVAYTSMLYASNLVQSYRNRSTAWGWNLGDDSPVLQLAANNGEDFAAAMELAFDWTSGIDLNCGCPKPNVRKLGCGCTLLKDPQRIADIVKTAKGRVSSPDYPISVKLRILDRPERTVDMCRQIEKAGVDRIALHIRTVESGGTGPTDPEQATIVKSAISVPLYVNGGIKSLRHGFEMAALTKVDGIMVANSLLNNPALFDGYDHTPIKCIEKFVDEALSEGMQIDFFHQHLIFMMRSLMNKRERQNFNNISSVAHIMDFLDRWGINQGGEAHGVVKNG</sequence>
<dbReference type="InterPro" id="IPR035587">
    <property type="entry name" value="DUS-like_FMN-bd"/>
</dbReference>
<name>A0A7E4VE22_PANRE</name>
<keyword evidence="4" id="KW-0819">tRNA processing</keyword>
<evidence type="ECO:0000256" key="4">
    <source>
        <dbReference type="ARBA" id="ARBA00022694"/>
    </source>
</evidence>
<keyword evidence="7" id="KW-1185">Reference proteome</keyword>
<reference evidence="8" key="2">
    <citation type="submission" date="2020-10" db="UniProtKB">
        <authorList>
            <consortium name="WormBaseParasite"/>
        </authorList>
    </citation>
    <scope>IDENTIFICATION</scope>
</reference>
<protein>
    <submittedName>
        <fullName evidence="8">Dus domain-containing protein</fullName>
    </submittedName>
</protein>
<feature type="domain" description="DUS-like FMN-binding" evidence="6">
    <location>
        <begin position="40"/>
        <end position="309"/>
    </location>
</feature>
<accession>A0A7E4VE22</accession>
<dbReference type="CDD" id="cd02801">
    <property type="entry name" value="DUS_like_FMN"/>
    <property type="match status" value="1"/>
</dbReference>
<evidence type="ECO:0000256" key="1">
    <source>
        <dbReference type="ARBA" id="ARBA00001917"/>
    </source>
</evidence>
<comment type="cofactor">
    <cofactor evidence="1">
        <name>FMN</name>
        <dbReference type="ChEBI" id="CHEBI:58210"/>
    </cofactor>
</comment>
<evidence type="ECO:0000256" key="5">
    <source>
        <dbReference type="ARBA" id="ARBA00023002"/>
    </source>
</evidence>
<dbReference type="GO" id="GO:0050660">
    <property type="term" value="F:flavin adenine dinucleotide binding"/>
    <property type="evidence" value="ECO:0007669"/>
    <property type="project" value="InterPro"/>
</dbReference>
<dbReference type="InterPro" id="IPR018517">
    <property type="entry name" value="tRNA_hU_synthase_CS"/>
</dbReference>
<dbReference type="WBParaSite" id="Pan_g1994.t1">
    <property type="protein sequence ID" value="Pan_g1994.t1"/>
    <property type="gene ID" value="Pan_g1994"/>
</dbReference>
<dbReference type="Proteomes" id="UP000492821">
    <property type="component" value="Unassembled WGS sequence"/>
</dbReference>
<proteinExistence type="predicted"/>
<dbReference type="InterPro" id="IPR013785">
    <property type="entry name" value="Aldolase_TIM"/>
</dbReference>
<evidence type="ECO:0000256" key="3">
    <source>
        <dbReference type="ARBA" id="ARBA00022643"/>
    </source>
</evidence>
<keyword evidence="5" id="KW-0560">Oxidoreductase</keyword>
<dbReference type="AlphaFoldDB" id="A0A7E4VE22"/>
<keyword evidence="3" id="KW-0288">FMN</keyword>
<evidence type="ECO:0000313" key="7">
    <source>
        <dbReference type="Proteomes" id="UP000492821"/>
    </source>
</evidence>
<dbReference type="Gene3D" id="3.20.20.70">
    <property type="entry name" value="Aldolase class I"/>
    <property type="match status" value="1"/>
</dbReference>
<dbReference type="PROSITE" id="PS01136">
    <property type="entry name" value="UPF0034"/>
    <property type="match status" value="1"/>
</dbReference>
<dbReference type="SUPFAM" id="SSF51395">
    <property type="entry name" value="FMN-linked oxidoreductases"/>
    <property type="match status" value="1"/>
</dbReference>